<name>A0A0A9D6A5_ARUDO</name>
<dbReference type="EMBL" id="GBRH01214529">
    <property type="protein sequence ID" value="JAD83366.1"/>
    <property type="molecule type" value="Transcribed_RNA"/>
</dbReference>
<protein>
    <submittedName>
        <fullName evidence="1">Uncharacterized protein</fullName>
    </submittedName>
</protein>
<dbReference type="AlphaFoldDB" id="A0A0A9D6A5"/>
<accession>A0A0A9D6A5</accession>
<reference evidence="1" key="1">
    <citation type="submission" date="2014-09" db="EMBL/GenBank/DDBJ databases">
        <authorList>
            <person name="Magalhaes I.L.F."/>
            <person name="Oliveira U."/>
            <person name="Santos F.R."/>
            <person name="Vidigal T.H.D.A."/>
            <person name="Brescovit A.D."/>
            <person name="Santos A.J."/>
        </authorList>
    </citation>
    <scope>NUCLEOTIDE SEQUENCE</scope>
    <source>
        <tissue evidence="1">Shoot tissue taken approximately 20 cm above the soil surface</tissue>
    </source>
</reference>
<organism evidence="1">
    <name type="scientific">Arundo donax</name>
    <name type="common">Giant reed</name>
    <name type="synonym">Donax arundinaceus</name>
    <dbReference type="NCBI Taxonomy" id="35708"/>
    <lineage>
        <taxon>Eukaryota</taxon>
        <taxon>Viridiplantae</taxon>
        <taxon>Streptophyta</taxon>
        <taxon>Embryophyta</taxon>
        <taxon>Tracheophyta</taxon>
        <taxon>Spermatophyta</taxon>
        <taxon>Magnoliopsida</taxon>
        <taxon>Liliopsida</taxon>
        <taxon>Poales</taxon>
        <taxon>Poaceae</taxon>
        <taxon>PACMAD clade</taxon>
        <taxon>Arundinoideae</taxon>
        <taxon>Arundineae</taxon>
        <taxon>Arundo</taxon>
    </lineage>
</organism>
<proteinExistence type="predicted"/>
<reference evidence="1" key="2">
    <citation type="journal article" date="2015" name="Data Brief">
        <title>Shoot transcriptome of the giant reed, Arundo donax.</title>
        <authorList>
            <person name="Barrero R.A."/>
            <person name="Guerrero F.D."/>
            <person name="Moolhuijzen P."/>
            <person name="Goolsby J.A."/>
            <person name="Tidwell J."/>
            <person name="Bellgard S.E."/>
            <person name="Bellgard M.I."/>
        </authorList>
    </citation>
    <scope>NUCLEOTIDE SEQUENCE</scope>
    <source>
        <tissue evidence="1">Shoot tissue taken approximately 20 cm above the soil surface</tissue>
    </source>
</reference>
<evidence type="ECO:0000313" key="1">
    <source>
        <dbReference type="EMBL" id="JAD83366.1"/>
    </source>
</evidence>
<sequence>MPVACASVPLLATVCLRLDLEQRHHLLPWQPPLPCITTVHILPYTTSYVVYKQNSTSVLPDARFYWESLMVSRNTACSAGMVIM</sequence>